<dbReference type="OrthoDB" id="2289094at2759"/>
<dbReference type="EMBL" id="NKXS01000216">
    <property type="protein sequence ID" value="PIN25561.1"/>
    <property type="molecule type" value="Genomic_DNA"/>
</dbReference>
<organism evidence="2 3">
    <name type="scientific">Handroanthus impetiginosus</name>
    <dbReference type="NCBI Taxonomy" id="429701"/>
    <lineage>
        <taxon>Eukaryota</taxon>
        <taxon>Viridiplantae</taxon>
        <taxon>Streptophyta</taxon>
        <taxon>Embryophyta</taxon>
        <taxon>Tracheophyta</taxon>
        <taxon>Spermatophyta</taxon>
        <taxon>Magnoliopsida</taxon>
        <taxon>eudicotyledons</taxon>
        <taxon>Gunneridae</taxon>
        <taxon>Pentapetalae</taxon>
        <taxon>asterids</taxon>
        <taxon>lamiids</taxon>
        <taxon>Lamiales</taxon>
        <taxon>Bignoniaceae</taxon>
        <taxon>Crescentiina</taxon>
        <taxon>Tabebuia alliance</taxon>
        <taxon>Handroanthus</taxon>
    </lineage>
</organism>
<gene>
    <name evidence="2" type="ORF">CDL12_01694</name>
</gene>
<feature type="region of interest" description="Disordered" evidence="1">
    <location>
        <begin position="95"/>
        <end position="201"/>
    </location>
</feature>
<protein>
    <submittedName>
        <fullName evidence="2">Uncharacterized protein</fullName>
    </submittedName>
</protein>
<reference evidence="3" key="1">
    <citation type="journal article" date="2018" name="Gigascience">
        <title>Genome assembly of the Pink Ipe (Handroanthus impetiginosus, Bignoniaceae), a highly valued, ecologically keystone Neotropical timber forest tree.</title>
        <authorList>
            <person name="Silva-Junior O.B."/>
            <person name="Grattapaglia D."/>
            <person name="Novaes E."/>
            <person name="Collevatti R.G."/>
        </authorList>
    </citation>
    <scope>NUCLEOTIDE SEQUENCE [LARGE SCALE GENOMIC DNA]</scope>
    <source>
        <strain evidence="3">cv. UFG-1</strain>
    </source>
</reference>
<keyword evidence="3" id="KW-1185">Reference proteome</keyword>
<evidence type="ECO:0000313" key="2">
    <source>
        <dbReference type="EMBL" id="PIN25561.1"/>
    </source>
</evidence>
<feature type="compositionally biased region" description="Basic and acidic residues" evidence="1">
    <location>
        <begin position="256"/>
        <end position="274"/>
    </location>
</feature>
<feature type="compositionally biased region" description="Basic and acidic residues" evidence="1">
    <location>
        <begin position="95"/>
        <end position="187"/>
    </location>
</feature>
<name>A0A2G9I730_9LAMI</name>
<dbReference type="Proteomes" id="UP000231279">
    <property type="component" value="Unassembled WGS sequence"/>
</dbReference>
<dbReference type="AlphaFoldDB" id="A0A2G9I730"/>
<evidence type="ECO:0000313" key="3">
    <source>
        <dbReference type="Proteomes" id="UP000231279"/>
    </source>
</evidence>
<feature type="region of interest" description="Disordered" evidence="1">
    <location>
        <begin position="256"/>
        <end position="288"/>
    </location>
</feature>
<sequence length="288" mass="33494">MGHCCTLISCLRDEEVCRDRRKSEEILRRLHLHNAENRLKSITIKMVFEFNPTSQELCLLNSDSTVAIILNKRVAKLEAATNKDLCVLAPVKADTDATKEQGDHGTTCEEHGDNDGEEKERKDKEEENQEDKEMDKERKNEKDKIEEKKTEEGQDDKKGEKGKEKEDDKEEEMKYGDNDEEHDHDANNEYNEMNEENQTKPVEMYKKLEVISRKLDFGQDMDFGEWDYEVVRTLSSIIDDFDSPLSTMLAKCAKQRNEKRDHAQGKKTIPEQEKAGPQQKKLLDLKLR</sequence>
<evidence type="ECO:0000256" key="1">
    <source>
        <dbReference type="SAM" id="MobiDB-lite"/>
    </source>
</evidence>
<dbReference type="STRING" id="429701.A0A2G9I730"/>
<proteinExistence type="predicted"/>
<comment type="caution">
    <text evidence="2">The sequence shown here is derived from an EMBL/GenBank/DDBJ whole genome shotgun (WGS) entry which is preliminary data.</text>
</comment>
<accession>A0A2G9I730</accession>